<keyword evidence="7" id="KW-1185">Reference proteome</keyword>
<accession>A0A923SPI3</accession>
<dbReference type="InterPro" id="IPR001347">
    <property type="entry name" value="SIS_dom"/>
</dbReference>
<dbReference type="InterPro" id="IPR009057">
    <property type="entry name" value="Homeodomain-like_sf"/>
</dbReference>
<dbReference type="Pfam" id="PF01380">
    <property type="entry name" value="SIS"/>
    <property type="match status" value="1"/>
</dbReference>
<dbReference type="SUPFAM" id="SSF53697">
    <property type="entry name" value="SIS domain"/>
    <property type="match status" value="1"/>
</dbReference>
<evidence type="ECO:0000256" key="2">
    <source>
        <dbReference type="ARBA" id="ARBA00023125"/>
    </source>
</evidence>
<evidence type="ECO:0000259" key="4">
    <source>
        <dbReference type="PROSITE" id="PS51071"/>
    </source>
</evidence>
<protein>
    <submittedName>
        <fullName evidence="6">MurR/RpiR family transcriptional regulator</fullName>
    </submittedName>
</protein>
<dbReference type="SUPFAM" id="SSF46689">
    <property type="entry name" value="Homeodomain-like"/>
    <property type="match status" value="1"/>
</dbReference>
<proteinExistence type="predicted"/>
<keyword evidence="1" id="KW-0805">Transcription regulation</keyword>
<dbReference type="GO" id="GO:0097367">
    <property type="term" value="F:carbohydrate derivative binding"/>
    <property type="evidence" value="ECO:0007669"/>
    <property type="project" value="InterPro"/>
</dbReference>
<evidence type="ECO:0000313" key="7">
    <source>
        <dbReference type="Proteomes" id="UP000602647"/>
    </source>
</evidence>
<dbReference type="AlphaFoldDB" id="A0A923SPI3"/>
<comment type="caution">
    <text evidence="6">The sequence shown here is derived from an EMBL/GenBank/DDBJ whole genome shotgun (WGS) entry which is preliminary data.</text>
</comment>
<dbReference type="GO" id="GO:0003677">
    <property type="term" value="F:DNA binding"/>
    <property type="evidence" value="ECO:0007669"/>
    <property type="project" value="UniProtKB-KW"/>
</dbReference>
<dbReference type="PANTHER" id="PTHR30514">
    <property type="entry name" value="GLUCOKINASE"/>
    <property type="match status" value="1"/>
</dbReference>
<dbReference type="Gene3D" id="3.40.50.10490">
    <property type="entry name" value="Glucose-6-phosphate isomerase like protein, domain 1"/>
    <property type="match status" value="1"/>
</dbReference>
<dbReference type="Proteomes" id="UP000602647">
    <property type="component" value="Unassembled WGS sequence"/>
</dbReference>
<dbReference type="InterPro" id="IPR000281">
    <property type="entry name" value="HTH_RpiR"/>
</dbReference>
<dbReference type="EMBL" id="JACRYT010000001">
    <property type="protein sequence ID" value="MBC6678536.1"/>
    <property type="molecule type" value="Genomic_DNA"/>
</dbReference>
<organism evidence="6 7">
    <name type="scientific">Zhenpiania hominis</name>
    <dbReference type="NCBI Taxonomy" id="2763644"/>
    <lineage>
        <taxon>Bacteria</taxon>
        <taxon>Bacillati</taxon>
        <taxon>Bacillota</taxon>
        <taxon>Clostridia</taxon>
        <taxon>Peptostreptococcales</taxon>
        <taxon>Anaerovoracaceae</taxon>
        <taxon>Zhenpiania</taxon>
    </lineage>
</organism>
<dbReference type="GO" id="GO:1901135">
    <property type="term" value="P:carbohydrate derivative metabolic process"/>
    <property type="evidence" value="ECO:0007669"/>
    <property type="project" value="InterPro"/>
</dbReference>
<keyword evidence="3" id="KW-0804">Transcription</keyword>
<dbReference type="PROSITE" id="PS51464">
    <property type="entry name" value="SIS"/>
    <property type="match status" value="1"/>
</dbReference>
<dbReference type="CDD" id="cd05013">
    <property type="entry name" value="SIS_RpiR"/>
    <property type="match status" value="1"/>
</dbReference>
<evidence type="ECO:0000313" key="6">
    <source>
        <dbReference type="EMBL" id="MBC6678536.1"/>
    </source>
</evidence>
<dbReference type="InterPro" id="IPR046348">
    <property type="entry name" value="SIS_dom_sf"/>
</dbReference>
<dbReference type="PANTHER" id="PTHR30514:SF1">
    <property type="entry name" value="HTH-TYPE TRANSCRIPTIONAL REGULATOR HEXR-RELATED"/>
    <property type="match status" value="1"/>
</dbReference>
<name>A0A923SPI3_9FIRM</name>
<dbReference type="InterPro" id="IPR036388">
    <property type="entry name" value="WH-like_DNA-bd_sf"/>
</dbReference>
<dbReference type="PROSITE" id="PS51071">
    <property type="entry name" value="HTH_RPIR"/>
    <property type="match status" value="1"/>
</dbReference>
<gene>
    <name evidence="6" type="ORF">H9L42_01675</name>
</gene>
<evidence type="ECO:0000259" key="5">
    <source>
        <dbReference type="PROSITE" id="PS51464"/>
    </source>
</evidence>
<dbReference type="RefSeq" id="WP_187301704.1">
    <property type="nucleotide sequence ID" value="NZ_CBCTQH010000042.1"/>
</dbReference>
<feature type="domain" description="HTH rpiR-type" evidence="4">
    <location>
        <begin position="5"/>
        <end position="81"/>
    </location>
</feature>
<keyword evidence="2" id="KW-0238">DNA-binding</keyword>
<reference evidence="6" key="1">
    <citation type="submission" date="2020-08" db="EMBL/GenBank/DDBJ databases">
        <title>Genome public.</title>
        <authorList>
            <person name="Liu C."/>
            <person name="Sun Q."/>
        </authorList>
    </citation>
    <scope>NUCLEOTIDE SEQUENCE</scope>
    <source>
        <strain evidence="6">BX12</strain>
    </source>
</reference>
<feature type="domain" description="SIS" evidence="5">
    <location>
        <begin position="132"/>
        <end position="271"/>
    </location>
</feature>
<dbReference type="InterPro" id="IPR035472">
    <property type="entry name" value="RpiR-like_SIS"/>
</dbReference>
<evidence type="ECO:0000256" key="1">
    <source>
        <dbReference type="ARBA" id="ARBA00023015"/>
    </source>
</evidence>
<dbReference type="Pfam" id="PF01418">
    <property type="entry name" value="HTH_6"/>
    <property type="match status" value="1"/>
</dbReference>
<sequence length="293" mass="32757">MKREDTVAFSIDAGYGDLRPSEKKAADYILENMKEVRDMSLSQLAARCRVSQPTIVRMVKALGYEGFRSFKDAIIEEMAQESGERQSPYAIYGYSISENDELSDVPAKMAAAASAMIERSIKALSLKTYQKVIKVIESAGQIDIYGIENSSSACCDLETKLTYLGLSCRYLEDPYLQRISAASLSEKDVAIGISYSGASRDTVDALKMAKKQGAATIVITNFRDSLISKYADYLLCTTQEQLFYGNAIFSRTSQTLIVDMIYMGLLTSDYKTYSERLDKNSRIIRNKAYHRSK</sequence>
<dbReference type="Gene3D" id="1.10.10.10">
    <property type="entry name" value="Winged helix-like DNA-binding domain superfamily/Winged helix DNA-binding domain"/>
    <property type="match status" value="1"/>
</dbReference>
<dbReference type="GO" id="GO:0003700">
    <property type="term" value="F:DNA-binding transcription factor activity"/>
    <property type="evidence" value="ECO:0007669"/>
    <property type="project" value="InterPro"/>
</dbReference>
<dbReference type="InterPro" id="IPR047640">
    <property type="entry name" value="RpiR-like"/>
</dbReference>
<evidence type="ECO:0000256" key="3">
    <source>
        <dbReference type="ARBA" id="ARBA00023163"/>
    </source>
</evidence>